<dbReference type="InterPro" id="IPR052769">
    <property type="entry name" value="TPR_domain_protein"/>
</dbReference>
<keyword evidence="2" id="KW-1185">Reference proteome</keyword>
<dbReference type="PANTHER" id="PTHR46014:SF1">
    <property type="entry name" value="TETRATRICOPEPTIDE REPEAT PROTEIN 1"/>
    <property type="match status" value="1"/>
</dbReference>
<accession>A0A834XCB6</accession>
<organism evidence="1 2">
    <name type="scientific">Senna tora</name>
    <dbReference type="NCBI Taxonomy" id="362788"/>
    <lineage>
        <taxon>Eukaryota</taxon>
        <taxon>Viridiplantae</taxon>
        <taxon>Streptophyta</taxon>
        <taxon>Embryophyta</taxon>
        <taxon>Tracheophyta</taxon>
        <taxon>Spermatophyta</taxon>
        <taxon>Magnoliopsida</taxon>
        <taxon>eudicotyledons</taxon>
        <taxon>Gunneridae</taxon>
        <taxon>Pentapetalae</taxon>
        <taxon>rosids</taxon>
        <taxon>fabids</taxon>
        <taxon>Fabales</taxon>
        <taxon>Fabaceae</taxon>
        <taxon>Caesalpinioideae</taxon>
        <taxon>Cassia clade</taxon>
        <taxon>Senna</taxon>
    </lineage>
</organism>
<gene>
    <name evidence="1" type="ORF">G2W53_004086</name>
</gene>
<dbReference type="InterPro" id="IPR011990">
    <property type="entry name" value="TPR-like_helical_dom_sf"/>
</dbReference>
<name>A0A834XCB6_9FABA</name>
<protein>
    <submittedName>
        <fullName evidence="1">Tetratricopeptide repeat protein 1</fullName>
    </submittedName>
</protein>
<reference evidence="1" key="1">
    <citation type="submission" date="2020-09" db="EMBL/GenBank/DDBJ databases">
        <title>Genome-Enabled Discovery of Anthraquinone Biosynthesis in Senna tora.</title>
        <authorList>
            <person name="Kang S.-H."/>
            <person name="Pandey R.P."/>
            <person name="Lee C.-M."/>
            <person name="Sim J.-S."/>
            <person name="Jeong J.-T."/>
            <person name="Choi B.-S."/>
            <person name="Jung M."/>
            <person name="Ginzburg D."/>
            <person name="Zhao K."/>
            <person name="Won S.Y."/>
            <person name="Oh T.-J."/>
            <person name="Yu Y."/>
            <person name="Kim N.-H."/>
            <person name="Lee O.R."/>
            <person name="Lee T.-H."/>
            <person name="Bashyal P."/>
            <person name="Kim T.-S."/>
            <person name="Lee W.-H."/>
            <person name="Kawkins C."/>
            <person name="Kim C.-K."/>
            <person name="Kim J.S."/>
            <person name="Ahn B.O."/>
            <person name="Rhee S.Y."/>
            <person name="Sohng J.K."/>
        </authorList>
    </citation>
    <scope>NUCLEOTIDE SEQUENCE</scope>
    <source>
        <tissue evidence="1">Leaf</tissue>
    </source>
</reference>
<dbReference type="SUPFAM" id="SSF48452">
    <property type="entry name" value="TPR-like"/>
    <property type="match status" value="1"/>
</dbReference>
<comment type="caution">
    <text evidence="1">The sequence shown here is derived from an EMBL/GenBank/DDBJ whole genome shotgun (WGS) entry which is preliminary data.</text>
</comment>
<dbReference type="OrthoDB" id="1872379at2759"/>
<sequence>MDSHSQLGEESLPDTKEVLSALIRTPSLARRSSSISYPPTISSIHLCYFSTRLLLRQYENTIKECTKALELNPIYVKALVRRGEAHEKLEHFDDAIAVVRSQVKEISELGVPKKFI</sequence>
<dbReference type="Proteomes" id="UP000634136">
    <property type="component" value="Unassembled WGS sequence"/>
</dbReference>
<dbReference type="Gene3D" id="1.25.40.10">
    <property type="entry name" value="Tetratricopeptide repeat domain"/>
    <property type="match status" value="1"/>
</dbReference>
<dbReference type="AlphaFoldDB" id="A0A834XCB6"/>
<proteinExistence type="predicted"/>
<evidence type="ECO:0000313" key="2">
    <source>
        <dbReference type="Proteomes" id="UP000634136"/>
    </source>
</evidence>
<dbReference type="EMBL" id="JAAIUW010000002">
    <property type="protein sequence ID" value="KAF7841788.1"/>
    <property type="molecule type" value="Genomic_DNA"/>
</dbReference>
<dbReference type="PANTHER" id="PTHR46014">
    <property type="entry name" value="TETRATRICOPEPTIDE REPEAT PROTEIN 1"/>
    <property type="match status" value="1"/>
</dbReference>
<evidence type="ECO:0000313" key="1">
    <source>
        <dbReference type="EMBL" id="KAF7841788.1"/>
    </source>
</evidence>